<protein>
    <submittedName>
        <fullName evidence="9">TolC family protein</fullName>
    </submittedName>
</protein>
<name>A0ABU5QDW3_9BACT</name>
<keyword evidence="7" id="KW-0998">Cell outer membrane</keyword>
<proteinExistence type="inferred from homology"/>
<evidence type="ECO:0000256" key="1">
    <source>
        <dbReference type="ARBA" id="ARBA00004442"/>
    </source>
</evidence>
<reference evidence="9 10" key="1">
    <citation type="submission" date="2023-12" db="EMBL/GenBank/DDBJ databases">
        <title>Novel species of the genus Arcicella isolated from rivers.</title>
        <authorList>
            <person name="Lu H."/>
        </authorList>
    </citation>
    <scope>NUCLEOTIDE SEQUENCE [LARGE SCALE GENOMIC DNA]</scope>
    <source>
        <strain evidence="9 10">KCTC 23307</strain>
    </source>
</reference>
<evidence type="ECO:0000313" key="9">
    <source>
        <dbReference type="EMBL" id="MEA5141029.1"/>
    </source>
</evidence>
<comment type="subcellular location">
    <subcellularLocation>
        <location evidence="1">Cell outer membrane</location>
    </subcellularLocation>
</comment>
<dbReference type="Gene3D" id="1.20.1600.10">
    <property type="entry name" value="Outer membrane efflux proteins (OEP)"/>
    <property type="match status" value="1"/>
</dbReference>
<evidence type="ECO:0000256" key="6">
    <source>
        <dbReference type="ARBA" id="ARBA00023136"/>
    </source>
</evidence>
<evidence type="ECO:0000256" key="4">
    <source>
        <dbReference type="ARBA" id="ARBA00022452"/>
    </source>
</evidence>
<evidence type="ECO:0000256" key="7">
    <source>
        <dbReference type="ARBA" id="ARBA00023237"/>
    </source>
</evidence>
<dbReference type="PANTHER" id="PTHR30026:SF20">
    <property type="entry name" value="OUTER MEMBRANE PROTEIN TOLC"/>
    <property type="match status" value="1"/>
</dbReference>
<dbReference type="InterPro" id="IPR003423">
    <property type="entry name" value="OMP_efflux"/>
</dbReference>
<accession>A0ABU5QDW3</accession>
<dbReference type="EMBL" id="JAYFUM010000023">
    <property type="protein sequence ID" value="MEA5141029.1"/>
    <property type="molecule type" value="Genomic_DNA"/>
</dbReference>
<feature type="chain" id="PRO_5045256416" evidence="8">
    <location>
        <begin position="26"/>
        <end position="428"/>
    </location>
</feature>
<organism evidence="9 10">
    <name type="scientific">Arcicella rigui</name>
    <dbReference type="NCBI Taxonomy" id="797020"/>
    <lineage>
        <taxon>Bacteria</taxon>
        <taxon>Pseudomonadati</taxon>
        <taxon>Bacteroidota</taxon>
        <taxon>Cytophagia</taxon>
        <taxon>Cytophagales</taxon>
        <taxon>Flectobacillaceae</taxon>
        <taxon>Arcicella</taxon>
    </lineage>
</organism>
<dbReference type="PANTHER" id="PTHR30026">
    <property type="entry name" value="OUTER MEMBRANE PROTEIN TOLC"/>
    <property type="match status" value="1"/>
</dbReference>
<dbReference type="Pfam" id="PF02321">
    <property type="entry name" value="OEP"/>
    <property type="match status" value="2"/>
</dbReference>
<keyword evidence="10" id="KW-1185">Reference proteome</keyword>
<evidence type="ECO:0000313" key="10">
    <source>
        <dbReference type="Proteomes" id="UP001302949"/>
    </source>
</evidence>
<sequence length="428" mass="47946">MKLLHKFYRVLLTTVLIVKVFPNNAQTPTYSLEECRQMALSQNKKIKAAQFQIEASKVARDASKLNDRPNIDASVIGLHAGKPLNQLLPSVLGSGSLVVSQPIYTGGQIKLGIDANNKAIEITEGQKAITEAELLLSVESAYWQIVQVKEKIVLAQKYKEMLLQLQKELKNAVDAGLTYKNDLLRVEVSLNEADLNITKAQDGLILAKLNLAQILGQSNQVDFNIADEVNTFSYELLAKKVSNAEELRPEIQVLNKVMELEHIKTSLIKAEHKPQLSFVLTGFTSVGNKVNFSNGENSLSSYLGLLNFSIPIYDWGKNAQKVKEQELKIQAKKWELEESKELINLQVQSAWIQLNQSLKKIDLTNLSIKQSEENLRLTNDRYKAGTITGKDVLEAQVIWQQAYSSHIDAKVEYKVSLANYKKAIGEIK</sequence>
<feature type="signal peptide" evidence="8">
    <location>
        <begin position="1"/>
        <end position="25"/>
    </location>
</feature>
<keyword evidence="6" id="KW-0472">Membrane</keyword>
<evidence type="ECO:0000256" key="5">
    <source>
        <dbReference type="ARBA" id="ARBA00022692"/>
    </source>
</evidence>
<dbReference type="RefSeq" id="WP_323298185.1">
    <property type="nucleotide sequence ID" value="NZ_JAYFUM010000023.1"/>
</dbReference>
<dbReference type="InterPro" id="IPR051906">
    <property type="entry name" value="TolC-like"/>
</dbReference>
<comment type="caution">
    <text evidence="9">The sequence shown here is derived from an EMBL/GenBank/DDBJ whole genome shotgun (WGS) entry which is preliminary data.</text>
</comment>
<dbReference type="Proteomes" id="UP001302949">
    <property type="component" value="Unassembled WGS sequence"/>
</dbReference>
<evidence type="ECO:0000256" key="2">
    <source>
        <dbReference type="ARBA" id="ARBA00007613"/>
    </source>
</evidence>
<keyword evidence="8" id="KW-0732">Signal</keyword>
<keyword evidence="3" id="KW-0813">Transport</keyword>
<keyword evidence="5" id="KW-0812">Transmembrane</keyword>
<comment type="similarity">
    <text evidence="2">Belongs to the outer membrane factor (OMF) (TC 1.B.17) family.</text>
</comment>
<evidence type="ECO:0000256" key="8">
    <source>
        <dbReference type="SAM" id="SignalP"/>
    </source>
</evidence>
<dbReference type="SUPFAM" id="SSF56954">
    <property type="entry name" value="Outer membrane efflux proteins (OEP)"/>
    <property type="match status" value="1"/>
</dbReference>
<gene>
    <name evidence="9" type="ORF">VB248_17895</name>
</gene>
<keyword evidence="4" id="KW-1134">Transmembrane beta strand</keyword>
<evidence type="ECO:0000256" key="3">
    <source>
        <dbReference type="ARBA" id="ARBA00022448"/>
    </source>
</evidence>